<evidence type="ECO:0000313" key="8">
    <source>
        <dbReference type="EMBL" id="GAE24247.1"/>
    </source>
</evidence>
<evidence type="ECO:0000256" key="1">
    <source>
        <dbReference type="ARBA" id="ARBA00004117"/>
    </source>
</evidence>
<accession>W4PWX6</accession>
<comment type="function">
    <text evidence="5 6">Structural component of flagellum, the bacterial motility apparatus. Part of the rod structure of flagellar basal body.</text>
</comment>
<dbReference type="Pfam" id="PF00460">
    <property type="entry name" value="Flg_bb_rod"/>
    <property type="match status" value="1"/>
</dbReference>
<dbReference type="InterPro" id="IPR001444">
    <property type="entry name" value="Flag_bb_rod_N"/>
</dbReference>
<organism evidence="8 9">
    <name type="scientific">Halalkalibacter wakoensis JCM 9140</name>
    <dbReference type="NCBI Taxonomy" id="1236970"/>
    <lineage>
        <taxon>Bacteria</taxon>
        <taxon>Bacillati</taxon>
        <taxon>Bacillota</taxon>
        <taxon>Bacilli</taxon>
        <taxon>Bacillales</taxon>
        <taxon>Bacillaceae</taxon>
        <taxon>Halalkalibacter</taxon>
    </lineage>
</organism>
<sequence length="144" mass="16247">MLFFIVKGGVVLNLFGSATFQVLERGLNGAQIRQNAISQNIANADTPNYKAKQVSFKHTLDEVMNNNHSLKANRTNERHLEFSGNPNDVMIQTNRQSVYNHNGNNVDIDFEMAELAKNQIYYNALIERMNGRFSSLQTVIRGGN</sequence>
<reference evidence="8" key="1">
    <citation type="journal article" date="2014" name="Genome Announc.">
        <title>Draft Genome Sequences of Three Alkaliphilic Bacillus Strains, Bacillus wakoensis JCM 9140T, Bacillus akibai JCM 9157T, and Bacillus hemicellulosilyticus JCM 9152T.</title>
        <authorList>
            <person name="Yuki M."/>
            <person name="Oshima K."/>
            <person name="Suda W."/>
            <person name="Oshida Y."/>
            <person name="Kitamura K."/>
            <person name="Iida T."/>
            <person name="Hattori M."/>
            <person name="Ohkuma M."/>
        </authorList>
    </citation>
    <scope>NUCLEOTIDE SEQUENCE [LARGE SCALE GENOMIC DNA]</scope>
    <source>
        <strain evidence="8">JCM 9140</strain>
    </source>
</reference>
<proteinExistence type="inferred from homology"/>
<evidence type="ECO:0000256" key="6">
    <source>
        <dbReference type="PIRNR" id="PIRNR002889"/>
    </source>
</evidence>
<dbReference type="GO" id="GO:0030694">
    <property type="term" value="C:bacterial-type flagellum basal body, rod"/>
    <property type="evidence" value="ECO:0007669"/>
    <property type="project" value="InterPro"/>
</dbReference>
<protein>
    <recommendedName>
        <fullName evidence="3 6">Flagellar basal body rod protein FlgB</fullName>
    </recommendedName>
</protein>
<dbReference type="Proteomes" id="UP000018890">
    <property type="component" value="Unassembled WGS sequence"/>
</dbReference>
<dbReference type="AlphaFoldDB" id="W4PWX6"/>
<keyword evidence="8" id="KW-0966">Cell projection</keyword>
<name>W4PWX6_9BACI</name>
<evidence type="ECO:0000256" key="3">
    <source>
        <dbReference type="ARBA" id="ARBA00014376"/>
    </source>
</evidence>
<dbReference type="PANTHER" id="PTHR30435">
    <property type="entry name" value="FLAGELLAR PROTEIN"/>
    <property type="match status" value="1"/>
</dbReference>
<dbReference type="PANTHER" id="PTHR30435:SF12">
    <property type="entry name" value="FLAGELLAR BASAL BODY ROD PROTEIN FLGB"/>
    <property type="match status" value="1"/>
</dbReference>
<feature type="domain" description="Flagellar basal body rod protein N-terminal" evidence="7">
    <location>
        <begin position="21"/>
        <end position="50"/>
    </location>
</feature>
<evidence type="ECO:0000256" key="5">
    <source>
        <dbReference type="ARBA" id="ARBA00024934"/>
    </source>
</evidence>
<dbReference type="EMBL" id="BAUT01000001">
    <property type="protein sequence ID" value="GAE24247.1"/>
    <property type="molecule type" value="Genomic_DNA"/>
</dbReference>
<dbReference type="InterPro" id="IPR006300">
    <property type="entry name" value="FlgB"/>
</dbReference>
<comment type="subunit">
    <text evidence="6">The basal body constitutes a major portion of the flagellar organelle and consists of a number of rings mounted on a central rod.</text>
</comment>
<keyword evidence="4 6" id="KW-0975">Bacterial flagellum</keyword>
<evidence type="ECO:0000256" key="2">
    <source>
        <dbReference type="ARBA" id="ARBA00009677"/>
    </source>
</evidence>
<dbReference type="PIRSF" id="PIRSF002889">
    <property type="entry name" value="Rod_FlgB"/>
    <property type="match status" value="1"/>
</dbReference>
<evidence type="ECO:0000313" key="9">
    <source>
        <dbReference type="Proteomes" id="UP000018890"/>
    </source>
</evidence>
<dbReference type="NCBIfam" id="TIGR01396">
    <property type="entry name" value="FlgB"/>
    <property type="match status" value="1"/>
</dbReference>
<keyword evidence="8" id="KW-0969">Cilium</keyword>
<gene>
    <name evidence="8" type="ORF">JCM9140_160</name>
</gene>
<evidence type="ECO:0000259" key="7">
    <source>
        <dbReference type="Pfam" id="PF00460"/>
    </source>
</evidence>
<comment type="caution">
    <text evidence="8">The sequence shown here is derived from an EMBL/GenBank/DDBJ whole genome shotgun (WGS) entry which is preliminary data.</text>
</comment>
<dbReference type="GO" id="GO:0071978">
    <property type="term" value="P:bacterial-type flagellum-dependent swarming motility"/>
    <property type="evidence" value="ECO:0007669"/>
    <property type="project" value="TreeGrafter"/>
</dbReference>
<keyword evidence="8" id="KW-0282">Flagellum</keyword>
<evidence type="ECO:0000256" key="4">
    <source>
        <dbReference type="ARBA" id="ARBA00023143"/>
    </source>
</evidence>
<comment type="similarity">
    <text evidence="2 6">Belongs to the flagella basal body rod proteins family.</text>
</comment>
<comment type="subcellular location">
    <subcellularLocation>
        <location evidence="1 6">Bacterial flagellum basal body</location>
    </subcellularLocation>
</comment>
<dbReference type="STRING" id="1236970.JCM9140_160"/>
<keyword evidence="9" id="KW-1185">Reference proteome</keyword>